<dbReference type="EMBL" id="BKBQ01000018">
    <property type="protein sequence ID" value="GEQ54470.1"/>
    <property type="molecule type" value="Genomic_DNA"/>
</dbReference>
<proteinExistence type="predicted"/>
<gene>
    <name evidence="2" type="ORF">TK11N_13410</name>
    <name evidence="3" type="ORF">TK2N_13140</name>
</gene>
<dbReference type="RefSeq" id="WP_202583986.1">
    <property type="nucleotide sequence ID" value="NZ_BKBO01000019.1"/>
</dbReference>
<comment type="caution">
    <text evidence="3">The sequence shown here is derived from an EMBL/GenBank/DDBJ whole genome shotgun (WGS) entry which is preliminary data.</text>
</comment>
<sequence length="138" mass="14835">MVPISTIVAMAAALIILIGLLIGAFWLLRRKVGIKMVPVAVGAVFFVIFALILEQNLHSLVLQPNAQGQTSLSSNHPVVYVIYGILAAGIFEETARLIGFHLLKKSYPTFATSLAYGLGHGGIEMLIMSVGSLFKKLI</sequence>
<evidence type="ECO:0000313" key="2">
    <source>
        <dbReference type="EMBL" id="GEQ49489.1"/>
    </source>
</evidence>
<evidence type="ECO:0000256" key="1">
    <source>
        <dbReference type="SAM" id="Phobius"/>
    </source>
</evidence>
<reference evidence="3" key="2">
    <citation type="journal article" date="2020" name="Int. Dairy J.">
        <title>Lactic acid bacterial diversity in Brie cheese focusing on salt concentration and pH of isolation medium and characterisation of halophilic and alkaliphilic lactic acid bacterial isolates.</title>
        <authorList>
            <person name="Unno R."/>
            <person name="Matsutani M."/>
            <person name="Suzuki T."/>
            <person name="Kodama K."/>
            <person name="Matsushita H."/>
            <person name="Yamasato K."/>
            <person name="Koizumi Y."/>
            <person name="Ishikawa M."/>
        </authorList>
    </citation>
    <scope>NUCLEOTIDE SEQUENCE</scope>
    <source>
        <strain evidence="3">7C1</strain>
        <strain evidence="2">8C4</strain>
    </source>
</reference>
<evidence type="ECO:0000313" key="4">
    <source>
        <dbReference type="Proteomes" id="UP000886597"/>
    </source>
</evidence>
<feature type="transmembrane region" description="Helical" evidence="1">
    <location>
        <begin position="80"/>
        <end position="102"/>
    </location>
</feature>
<feature type="transmembrane region" description="Helical" evidence="1">
    <location>
        <begin position="35"/>
        <end position="53"/>
    </location>
</feature>
<protein>
    <recommendedName>
        <fullName evidence="6">YhfC family intramembrane metalloprotease</fullName>
    </recommendedName>
</protein>
<keyword evidence="1" id="KW-1133">Transmembrane helix</keyword>
<evidence type="ECO:0000313" key="5">
    <source>
        <dbReference type="Proteomes" id="UP000886607"/>
    </source>
</evidence>
<keyword evidence="1" id="KW-0472">Membrane</keyword>
<organism evidence="3 4">
    <name type="scientific">Tetragenococcus koreensis</name>
    <dbReference type="NCBI Taxonomy" id="290335"/>
    <lineage>
        <taxon>Bacteria</taxon>
        <taxon>Bacillati</taxon>
        <taxon>Bacillota</taxon>
        <taxon>Bacilli</taxon>
        <taxon>Lactobacillales</taxon>
        <taxon>Enterococcaceae</taxon>
        <taxon>Tetragenococcus</taxon>
    </lineage>
</organism>
<evidence type="ECO:0000313" key="3">
    <source>
        <dbReference type="EMBL" id="GEQ54470.1"/>
    </source>
</evidence>
<dbReference type="AlphaFoldDB" id="A0AAN4RL83"/>
<dbReference type="Proteomes" id="UP000886597">
    <property type="component" value="Unassembled WGS sequence"/>
</dbReference>
<dbReference type="Proteomes" id="UP000886607">
    <property type="component" value="Unassembled WGS sequence"/>
</dbReference>
<name>A0AAN4RL83_9ENTE</name>
<feature type="transmembrane region" description="Helical" evidence="1">
    <location>
        <begin position="114"/>
        <end position="134"/>
    </location>
</feature>
<evidence type="ECO:0008006" key="6">
    <source>
        <dbReference type="Google" id="ProtNLM"/>
    </source>
</evidence>
<dbReference type="InterPro" id="IPR011397">
    <property type="entry name" value="YhfC"/>
</dbReference>
<dbReference type="Pfam" id="PF10086">
    <property type="entry name" value="YhfC"/>
    <property type="match status" value="1"/>
</dbReference>
<keyword evidence="1" id="KW-0812">Transmembrane</keyword>
<feature type="transmembrane region" description="Helical" evidence="1">
    <location>
        <begin position="6"/>
        <end position="28"/>
    </location>
</feature>
<reference evidence="3" key="1">
    <citation type="submission" date="2019-08" db="EMBL/GenBank/DDBJ databases">
        <authorList>
            <person name="Ishikawa M."/>
            <person name="Suzuki T."/>
            <person name="Matsutani M."/>
        </authorList>
    </citation>
    <scope>NUCLEOTIDE SEQUENCE</scope>
    <source>
        <strain evidence="3">7C1</strain>
        <strain evidence="2">8C4</strain>
    </source>
</reference>
<dbReference type="EMBL" id="BKBO01000019">
    <property type="protein sequence ID" value="GEQ49489.1"/>
    <property type="molecule type" value="Genomic_DNA"/>
</dbReference>
<accession>A0AAN4RL83</accession>
<keyword evidence="5" id="KW-1185">Reference proteome</keyword>